<sequence length="390" mass="43122">MANQPVYVIRGHTSPVHALHFYRSNSRLISADADGWLVLWDVTIRRPIAAWKAHDGPVLAVADWDNSNIIITHGRDHKIRVWEVQPETEEGLDKRLPALTSSSSASKQPPLLHELDVNALNFCAFAICHDGADGGEDPGKVNLKPLLLAVPSSRDTDTIDVYHLPSRSRKHVAIGQNLGFKTGMPMALKLFYTNSSLNLIAGYESGHAVVFTLNPSTNKWDQIYSSKPHTQPVLSLDYSIGSDSLKVLFYSSSADSIIAKHQVSIETSLSNTELPHSSPQSLNTRHAGQQGLVLRSDSKIFATAGWDSRIRVYSVKNMKELAVLKWHKEGCYTIAFAKILDQAGEPTGHQIAQVNDDILTVEQQREKKVRNSHILAAGSKDGRVSLWEVF</sequence>
<accession>A0AAV9XCD7</accession>
<name>A0AAV9XCD7_9PEZI</name>
<feature type="repeat" description="WD" evidence="7">
    <location>
        <begin position="371"/>
        <end position="390"/>
    </location>
</feature>
<dbReference type="InterPro" id="IPR036322">
    <property type="entry name" value="WD40_repeat_dom_sf"/>
</dbReference>
<evidence type="ECO:0000256" key="5">
    <source>
        <dbReference type="ARBA" id="ARBA00038749"/>
    </source>
</evidence>
<evidence type="ECO:0000256" key="3">
    <source>
        <dbReference type="ARBA" id="ARBA00037338"/>
    </source>
</evidence>
<dbReference type="PROSITE" id="PS50082">
    <property type="entry name" value="WD_REPEATS_2"/>
    <property type="match status" value="3"/>
</dbReference>
<keyword evidence="2" id="KW-0677">Repeat</keyword>
<dbReference type="SMART" id="SM00320">
    <property type="entry name" value="WD40"/>
    <property type="match status" value="5"/>
</dbReference>
<evidence type="ECO:0000313" key="9">
    <source>
        <dbReference type="Proteomes" id="UP001365542"/>
    </source>
</evidence>
<dbReference type="PANTHER" id="PTHR19854:SF1">
    <property type="entry name" value="GUANINE NUCLEOTIDE-BINDING PROTEIN SUBUNIT BETA-LIKE PROTEIN 1"/>
    <property type="match status" value="1"/>
</dbReference>
<dbReference type="InterPro" id="IPR001680">
    <property type="entry name" value="WD40_rpt"/>
</dbReference>
<comment type="subunit">
    <text evidence="5">Component of the ASTRA chromatin remodeling machinery complex.</text>
</comment>
<feature type="repeat" description="WD" evidence="7">
    <location>
        <begin position="9"/>
        <end position="50"/>
    </location>
</feature>
<evidence type="ECO:0000313" key="8">
    <source>
        <dbReference type="EMBL" id="KAK6539755.1"/>
    </source>
</evidence>
<comment type="similarity">
    <text evidence="4">Belongs to the WD repeat ASA1 family.</text>
</comment>
<dbReference type="Proteomes" id="UP001365542">
    <property type="component" value="Unassembled WGS sequence"/>
</dbReference>
<dbReference type="InterPro" id="IPR020472">
    <property type="entry name" value="WD40_PAC1"/>
</dbReference>
<reference evidence="8 9" key="1">
    <citation type="submission" date="2019-10" db="EMBL/GenBank/DDBJ databases">
        <authorList>
            <person name="Palmer J.M."/>
        </authorList>
    </citation>
    <scope>NUCLEOTIDE SEQUENCE [LARGE SCALE GENOMIC DNA]</scope>
    <source>
        <strain evidence="8 9">TWF694</strain>
    </source>
</reference>
<feature type="repeat" description="WD" evidence="7">
    <location>
        <begin position="51"/>
        <end position="85"/>
    </location>
</feature>
<keyword evidence="1 7" id="KW-0853">WD repeat</keyword>
<dbReference type="SUPFAM" id="SSF50978">
    <property type="entry name" value="WD40 repeat-like"/>
    <property type="match status" value="1"/>
</dbReference>
<dbReference type="Pfam" id="PF00400">
    <property type="entry name" value="WD40"/>
    <property type="match status" value="2"/>
</dbReference>
<dbReference type="PANTHER" id="PTHR19854">
    <property type="entry name" value="TRANSDUCIN BETA-LIKE 3"/>
    <property type="match status" value="1"/>
</dbReference>
<keyword evidence="9" id="KW-1185">Reference proteome</keyword>
<gene>
    <name evidence="8" type="primary">ASA1</name>
    <name evidence="8" type="ORF">TWF694_009951</name>
</gene>
<proteinExistence type="inferred from homology"/>
<dbReference type="InterPro" id="IPR015943">
    <property type="entry name" value="WD40/YVTN_repeat-like_dom_sf"/>
</dbReference>
<dbReference type="PRINTS" id="PR00320">
    <property type="entry name" value="GPROTEINBRPT"/>
</dbReference>
<comment type="function">
    <text evidence="3">Component of the ASTRA complex involved in chromatin remodeling.</text>
</comment>
<dbReference type="Gene3D" id="2.130.10.10">
    <property type="entry name" value="YVTN repeat-like/Quinoprotein amine dehydrogenase"/>
    <property type="match status" value="2"/>
</dbReference>
<dbReference type="EMBL" id="JAVHJO010000006">
    <property type="protein sequence ID" value="KAK6539755.1"/>
    <property type="molecule type" value="Genomic_DNA"/>
</dbReference>
<dbReference type="PROSITE" id="PS00678">
    <property type="entry name" value="WD_REPEATS_1"/>
    <property type="match status" value="2"/>
</dbReference>
<dbReference type="InterPro" id="IPR019775">
    <property type="entry name" value="WD40_repeat_CS"/>
</dbReference>
<dbReference type="AlphaFoldDB" id="A0AAV9XCD7"/>
<dbReference type="PROSITE" id="PS50294">
    <property type="entry name" value="WD_REPEATS_REGION"/>
    <property type="match status" value="1"/>
</dbReference>
<organism evidence="8 9">
    <name type="scientific">Orbilia ellipsospora</name>
    <dbReference type="NCBI Taxonomy" id="2528407"/>
    <lineage>
        <taxon>Eukaryota</taxon>
        <taxon>Fungi</taxon>
        <taxon>Dikarya</taxon>
        <taxon>Ascomycota</taxon>
        <taxon>Pezizomycotina</taxon>
        <taxon>Orbiliomycetes</taxon>
        <taxon>Orbiliales</taxon>
        <taxon>Orbiliaceae</taxon>
        <taxon>Orbilia</taxon>
    </lineage>
</organism>
<evidence type="ECO:0000256" key="4">
    <source>
        <dbReference type="ARBA" id="ARBA00037931"/>
    </source>
</evidence>
<evidence type="ECO:0000256" key="7">
    <source>
        <dbReference type="PROSITE-ProRule" id="PRU00221"/>
    </source>
</evidence>
<evidence type="ECO:0000256" key="1">
    <source>
        <dbReference type="ARBA" id="ARBA00022574"/>
    </source>
</evidence>
<evidence type="ECO:0000256" key="2">
    <source>
        <dbReference type="ARBA" id="ARBA00022737"/>
    </source>
</evidence>
<comment type="caution">
    <text evidence="8">The sequence shown here is derived from an EMBL/GenBank/DDBJ whole genome shotgun (WGS) entry which is preliminary data.</text>
</comment>
<evidence type="ECO:0000256" key="6">
    <source>
        <dbReference type="ARBA" id="ARBA00040563"/>
    </source>
</evidence>
<protein>
    <recommendedName>
        <fullName evidence="6">ASTRA-associated protein 1</fullName>
    </recommendedName>
</protein>